<reference evidence="3" key="1">
    <citation type="journal article" date="2019" name="Int. J. Syst. Evol. Microbiol.">
        <title>The Global Catalogue of Microorganisms (GCM) 10K type strain sequencing project: providing services to taxonomists for standard genome sequencing and annotation.</title>
        <authorList>
            <consortium name="The Broad Institute Genomics Platform"/>
            <consortium name="The Broad Institute Genome Sequencing Center for Infectious Disease"/>
            <person name="Wu L."/>
            <person name="Ma J."/>
        </authorList>
    </citation>
    <scope>NUCLEOTIDE SEQUENCE [LARGE SCALE GENOMIC DNA]</scope>
    <source>
        <strain evidence="3">CGMCC 4.7382</strain>
    </source>
</reference>
<dbReference type="InterPro" id="IPR022081">
    <property type="entry name" value="DUF3631"/>
</dbReference>
<name>A0ABW2KAQ1_9ACTN</name>
<sequence length="470" mass="51198">MNKTTEALAYRLDDLDQGDTLGGLLAELHAAFVRYVILPTNEDVDALTLWCAATHAQSVADHAPRLVIKAPEKRCGKSRCLDVVEAVSYRPIVAVNTTPAAIFRSIDPEQPPTLIFDEADTLFGSKHVAEQNEDLRGLLNAGHQRGRPVRRVVGQSANLEVAEFPTFAMAALAGIGSMPDTIEDRAVVITMRRRAPGETVAKYRYRRDQVPLYELRDRLTACVISHLGQLTDAEPNMPVEDRAADTWEPLIALADVAGGQWPDRARAAALALTRRQDAEGDEGSPRVRALADCRAVFAAHSDPHALKTAVLLKELCGLDDAPWAEWGKNGLTSRMLAQLLREYGITSTTIRFPEGPAKGYRRADFADAWTRYLSGSTEPPGVSAVPAVTPSFDQVNALREQSGNGLSRDPATKRNPVTSQNEHVTAVTDQALGPCLECGALIPRYGPQAIGSRCAECRPVGDRRAREQEE</sequence>
<evidence type="ECO:0000313" key="3">
    <source>
        <dbReference type="Proteomes" id="UP001596540"/>
    </source>
</evidence>
<feature type="domain" description="DUF3631" evidence="1">
    <location>
        <begin position="191"/>
        <end position="372"/>
    </location>
</feature>
<evidence type="ECO:0000259" key="1">
    <source>
        <dbReference type="Pfam" id="PF12307"/>
    </source>
</evidence>
<dbReference type="RefSeq" id="WP_379868057.1">
    <property type="nucleotide sequence ID" value="NZ_JBHTBH010000001.1"/>
</dbReference>
<keyword evidence="3" id="KW-1185">Reference proteome</keyword>
<evidence type="ECO:0000313" key="2">
    <source>
        <dbReference type="EMBL" id="MFC7326284.1"/>
    </source>
</evidence>
<dbReference type="Proteomes" id="UP001596540">
    <property type="component" value="Unassembled WGS sequence"/>
</dbReference>
<gene>
    <name evidence="2" type="ORF">ACFQRF_00905</name>
</gene>
<comment type="caution">
    <text evidence="2">The sequence shown here is derived from an EMBL/GenBank/DDBJ whole genome shotgun (WGS) entry which is preliminary data.</text>
</comment>
<protein>
    <submittedName>
        <fullName evidence="2">DUF3631 domain-containing protein</fullName>
    </submittedName>
</protein>
<dbReference type="Pfam" id="PF12307">
    <property type="entry name" value="DUF3631"/>
    <property type="match status" value="1"/>
</dbReference>
<accession>A0ABW2KAQ1</accession>
<proteinExistence type="predicted"/>
<dbReference type="EMBL" id="JBHTBH010000001">
    <property type="protein sequence ID" value="MFC7326284.1"/>
    <property type="molecule type" value="Genomic_DNA"/>
</dbReference>
<organism evidence="2 3">
    <name type="scientific">Marinactinospora rubrisoli</name>
    <dbReference type="NCBI Taxonomy" id="2715399"/>
    <lineage>
        <taxon>Bacteria</taxon>
        <taxon>Bacillati</taxon>
        <taxon>Actinomycetota</taxon>
        <taxon>Actinomycetes</taxon>
        <taxon>Streptosporangiales</taxon>
        <taxon>Nocardiopsidaceae</taxon>
        <taxon>Marinactinospora</taxon>
    </lineage>
</organism>